<protein>
    <submittedName>
        <fullName evidence="6">Chorismate synthase</fullName>
    </submittedName>
</protein>
<organism evidence="6 7">
    <name type="scientific">Heyndrickxia sporothermodurans</name>
    <dbReference type="NCBI Taxonomy" id="46224"/>
    <lineage>
        <taxon>Bacteria</taxon>
        <taxon>Bacillati</taxon>
        <taxon>Bacillota</taxon>
        <taxon>Bacilli</taxon>
        <taxon>Bacillales</taxon>
        <taxon>Bacillaceae</taxon>
        <taxon>Heyndrickxia</taxon>
    </lineage>
</organism>
<reference evidence="6 7" key="1">
    <citation type="submission" date="2020-12" db="EMBL/GenBank/DDBJ databases">
        <title>Taxonomic evaluation of the Bacillus sporothermodurans group of bacteria based on whole genome sequences.</title>
        <authorList>
            <person name="Fiedler G."/>
            <person name="Herbstmann A.-D."/>
            <person name="Doll E."/>
            <person name="Wenning M."/>
            <person name="Brinks E."/>
            <person name="Kabisch J."/>
            <person name="Breitenwieser F."/>
            <person name="Lappann M."/>
            <person name="Boehnlein C."/>
            <person name="Franz C."/>
        </authorList>
    </citation>
    <scope>NUCLEOTIDE SEQUENCE [LARGE SCALE GENOMIC DNA]</scope>
    <source>
        <strain evidence="6 7">DSM 10599</strain>
    </source>
</reference>
<proteinExistence type="inferred from homology"/>
<evidence type="ECO:0000256" key="4">
    <source>
        <dbReference type="ARBA" id="ARBA00093779"/>
    </source>
</evidence>
<evidence type="ECO:0000313" key="7">
    <source>
        <dbReference type="Proteomes" id="UP000595512"/>
    </source>
</evidence>
<evidence type="ECO:0000256" key="3">
    <source>
        <dbReference type="ARBA" id="ARBA00023026"/>
    </source>
</evidence>
<feature type="coiled-coil region" evidence="5">
    <location>
        <begin position="6"/>
        <end position="40"/>
    </location>
</feature>
<keyword evidence="3" id="KW-0843">Virulence</keyword>
<evidence type="ECO:0000313" key="6">
    <source>
        <dbReference type="EMBL" id="QQX26356.1"/>
    </source>
</evidence>
<name>A0AB37HF15_9BACI</name>
<keyword evidence="2" id="KW-0964">Secreted</keyword>
<comment type="subcellular location">
    <subcellularLocation>
        <location evidence="1">Secreted</location>
    </subcellularLocation>
</comment>
<accession>A0AB37HF15</accession>
<dbReference type="EMBL" id="CP066701">
    <property type="protein sequence ID" value="QQX26356.1"/>
    <property type="molecule type" value="Genomic_DNA"/>
</dbReference>
<evidence type="ECO:0000256" key="1">
    <source>
        <dbReference type="ARBA" id="ARBA00004613"/>
    </source>
</evidence>
<dbReference type="AlphaFoldDB" id="A0AB37HF15"/>
<gene>
    <name evidence="6" type="ORF">JGZ69_05690</name>
</gene>
<dbReference type="RefSeq" id="WP_107920814.1">
    <property type="nucleotide sequence ID" value="NZ_CP066701.1"/>
</dbReference>
<evidence type="ECO:0000256" key="5">
    <source>
        <dbReference type="SAM" id="Coils"/>
    </source>
</evidence>
<dbReference type="InterPro" id="IPR058928">
    <property type="entry name" value="EsxC"/>
</dbReference>
<comment type="similarity">
    <text evidence="4">Belongs to the EsxC family.</text>
</comment>
<dbReference type="Proteomes" id="UP000595512">
    <property type="component" value="Chromosome"/>
</dbReference>
<dbReference type="Pfam" id="PF26323">
    <property type="entry name" value="EsxC"/>
    <property type="match status" value="1"/>
</dbReference>
<dbReference type="KEGG" id="hspo:JGZ69_05690"/>
<evidence type="ECO:0000256" key="2">
    <source>
        <dbReference type="ARBA" id="ARBA00022525"/>
    </source>
</evidence>
<sequence length="134" mass="15923">MFDLFKTDTERKRDQYHKLYEKLKDALQEHDKKVSEANASYSSYISAVPNLSNTKIPSNDFDPKREELNRKLNKYFDNEKDMRGSLVTAINKANERYIHYKNLAIKEAEAEQARREKELRELIERVEGFFSGKR</sequence>
<keyword evidence="5" id="KW-0175">Coiled coil</keyword>